<evidence type="ECO:0000313" key="4">
    <source>
        <dbReference type="Proteomes" id="UP000030136"/>
    </source>
</evidence>
<dbReference type="InterPro" id="IPR049458">
    <property type="entry name" value="EpsG-like"/>
</dbReference>
<evidence type="ECO:0000313" key="5">
    <source>
        <dbReference type="Proteomes" id="UP000249300"/>
    </source>
</evidence>
<organism evidence="3 5">
    <name type="scientific">Porphyromonas crevioricanis</name>
    <dbReference type="NCBI Taxonomy" id="393921"/>
    <lineage>
        <taxon>Bacteria</taxon>
        <taxon>Pseudomonadati</taxon>
        <taxon>Bacteroidota</taxon>
        <taxon>Bacteroidia</taxon>
        <taxon>Bacteroidales</taxon>
        <taxon>Porphyromonadaceae</taxon>
        <taxon>Porphyromonas</taxon>
    </lineage>
</organism>
<feature type="transmembrane region" description="Helical" evidence="1">
    <location>
        <begin position="296"/>
        <end position="314"/>
    </location>
</feature>
<feature type="transmembrane region" description="Helical" evidence="1">
    <location>
        <begin position="90"/>
        <end position="109"/>
    </location>
</feature>
<feature type="transmembrane region" description="Helical" evidence="1">
    <location>
        <begin position="121"/>
        <end position="143"/>
    </location>
</feature>
<name>A0A2X4PLF4_9PORP</name>
<dbReference type="Proteomes" id="UP000030136">
    <property type="component" value="Unassembled WGS sequence"/>
</dbReference>
<dbReference type="Proteomes" id="UP000249300">
    <property type="component" value="Chromosome 1"/>
</dbReference>
<accession>A0A2X4PLF4</accession>
<gene>
    <name evidence="2" type="ORF">HQ38_02140</name>
    <name evidence="3" type="ORF">NCTC12858_00449</name>
</gene>
<evidence type="ECO:0000313" key="3">
    <source>
        <dbReference type="EMBL" id="SQH72623.1"/>
    </source>
</evidence>
<keyword evidence="1" id="KW-1133">Transmembrane helix</keyword>
<protein>
    <recommendedName>
        <fullName evidence="6">EpsG family protein</fullName>
    </recommendedName>
</protein>
<dbReference type="EMBL" id="LS483447">
    <property type="protein sequence ID" value="SQH72623.1"/>
    <property type="molecule type" value="Genomic_DNA"/>
</dbReference>
<feature type="transmembrane region" description="Helical" evidence="1">
    <location>
        <begin position="326"/>
        <end position="343"/>
    </location>
</feature>
<dbReference type="Pfam" id="PF14897">
    <property type="entry name" value="EpsG"/>
    <property type="match status" value="1"/>
</dbReference>
<evidence type="ECO:0000256" key="1">
    <source>
        <dbReference type="SAM" id="Phobius"/>
    </source>
</evidence>
<evidence type="ECO:0000313" key="2">
    <source>
        <dbReference type="EMBL" id="KGN96132.1"/>
    </source>
</evidence>
<feature type="transmembrane region" description="Helical" evidence="1">
    <location>
        <begin position="6"/>
        <end position="24"/>
    </location>
</feature>
<feature type="transmembrane region" description="Helical" evidence="1">
    <location>
        <begin position="245"/>
        <end position="261"/>
    </location>
</feature>
<sequence length="388" mass="45201">MEVIFASLIYYSCFFALFALLIYMGRTTERLSAYPMFALWLLLTIFAGMRFGPGRDFSMYLNIYEYGEHTPNYHVLEPFWKEMIDLFRRWGVSSAVWFTTVAGLTYALLIYGFRRLCGENWWIAILAFVLVYSGYFETFNIMRQYLALGIMIASYPLMQQKRYLWFALCLVGAFLVHSSAAIILPMLLIARIKWNKYILAALLVFSPLLSELLLPSMLDLLGNILPDRYGIYTEKSQVSKMQTETGLYPLFLMFVALYFVFSAKRISKYRPEIYPYINSLVFAVIIYSLFKNFETGVRIFYYPFAFFFPLLALTVKPGDKLKRQPAIVAILLVFSIFTCKNLSDINESYSKYRNIYDTRRYRTTAILQEESIISPVLVKSLVETKARG</sequence>
<feature type="transmembrane region" description="Helical" evidence="1">
    <location>
        <begin position="273"/>
        <end position="290"/>
    </location>
</feature>
<dbReference type="RefSeq" id="WP_023938183.1">
    <property type="nucleotide sequence ID" value="NZ_FUXH01000019.1"/>
</dbReference>
<keyword evidence="1" id="KW-0812">Transmembrane</keyword>
<dbReference type="KEGG" id="pcre:NCTC12858_00449"/>
<evidence type="ECO:0008006" key="6">
    <source>
        <dbReference type="Google" id="ProtNLM"/>
    </source>
</evidence>
<proteinExistence type="predicted"/>
<dbReference type="EMBL" id="JQJC01000008">
    <property type="protein sequence ID" value="KGN96132.1"/>
    <property type="molecule type" value="Genomic_DNA"/>
</dbReference>
<feature type="transmembrane region" description="Helical" evidence="1">
    <location>
        <begin position="31"/>
        <end position="51"/>
    </location>
</feature>
<reference evidence="2 4" key="1">
    <citation type="submission" date="2014-08" db="EMBL/GenBank/DDBJ databases">
        <title>Porphyromonas crevioricanis strain:COT-253_OH1447 Genome sequencing.</title>
        <authorList>
            <person name="Wallis C."/>
            <person name="Deusch O."/>
            <person name="O'Flynn C."/>
            <person name="Davis I."/>
            <person name="Jospin G."/>
            <person name="Darling A.E."/>
            <person name="Coil D.A."/>
            <person name="Alexiev A."/>
            <person name="Horsfall A."/>
            <person name="Kirkwood N."/>
            <person name="Harris S."/>
            <person name="Eisen J.A."/>
        </authorList>
    </citation>
    <scope>NUCLEOTIDE SEQUENCE [LARGE SCALE GENOMIC DNA]</scope>
    <source>
        <strain evidence="4">COT-253 OH1447</strain>
        <strain evidence="2">COT-253_OH1447</strain>
    </source>
</reference>
<dbReference type="AlphaFoldDB" id="A0A2X4PLF4"/>
<keyword evidence="1" id="KW-0472">Membrane</keyword>
<feature type="transmembrane region" description="Helical" evidence="1">
    <location>
        <begin position="163"/>
        <end position="190"/>
    </location>
</feature>
<keyword evidence="5" id="KW-1185">Reference proteome</keyword>
<reference evidence="3 5" key="2">
    <citation type="submission" date="2018-06" db="EMBL/GenBank/DDBJ databases">
        <authorList>
            <consortium name="Pathogen Informatics"/>
            <person name="Doyle S."/>
        </authorList>
    </citation>
    <scope>NUCLEOTIDE SEQUENCE [LARGE SCALE GENOMIC DNA]</scope>
    <source>
        <strain evidence="3 5">NCTC12858</strain>
    </source>
</reference>